<protein>
    <recommendedName>
        <fullName evidence="6">RING-type domain-containing protein</fullName>
    </recommendedName>
</protein>
<evidence type="ECO:0000256" key="3">
    <source>
        <dbReference type="SAM" id="MobiDB-lite"/>
    </source>
</evidence>
<evidence type="ECO:0000259" key="6">
    <source>
        <dbReference type="PROSITE" id="PS50089"/>
    </source>
</evidence>
<keyword evidence="4" id="KW-0812">Transmembrane</keyword>
<organism evidence="7 8">
    <name type="scientific">Blattamonas nauphoetae</name>
    <dbReference type="NCBI Taxonomy" id="2049346"/>
    <lineage>
        <taxon>Eukaryota</taxon>
        <taxon>Metamonada</taxon>
        <taxon>Preaxostyla</taxon>
        <taxon>Oxymonadida</taxon>
        <taxon>Blattamonas</taxon>
    </lineage>
</organism>
<keyword evidence="1" id="KW-0863">Zinc-finger</keyword>
<feature type="signal peptide" evidence="5">
    <location>
        <begin position="1"/>
        <end position="25"/>
    </location>
</feature>
<sequence length="610" mass="70056">MSGSSIFCLLVLGIFLALFLRPLNGSGQASEALKDFGQSIFYVFSLYVLNSDFNFGDFSTDRKIGFFPLFFCLFINTGLDTIITSVRYSSTIPIVGLIRFTLSTIVASSIGIFYLDPNFFPVFTKFHKTNRNSDFMGATLKTHFALNIMYTRLTKVSELLTAFLTRLSQEHYENVAFAHFSRYFASEHRFFTNLPLWKKILVAIPTAIVHCAADLLLALLIGFFSILRRFSHQRAPLLLTGVIISLYLVHIVDTFIPLYFDPQFELKNLFKPLLSIFTSLLNGNFDVTDAKTAGNQFIDTCCLLIFFLDQIGLDVIRMGWSMIFKIKNKRWAKMKTLSVEEMRRLDDDMCSICRTSVWEGLEEQRDESPKEEAADKDIAKEDTPDPDHLTEHADAAQEQDDGNDVHLRRQFEDGREEQRTDEQDHHLQPNNFQVWDEQLLDQPAHEIPAHLLAAPSSFLGLFPHLHRRFLHSLLVPTFTFPSQTPCGHTFHKECLDDWLVSQSTCPYCRQSLTIGGRFTRSADAVQNERPFGAWVRRMMGMREGERWEEARERKQKEKETREEIKEAVNDLNSELPDYLQIDLSSLDFLKADLHEVASTGWTLCQAATHI</sequence>
<dbReference type="EMBL" id="JARBJD010000295">
    <property type="protein sequence ID" value="KAK2944512.1"/>
    <property type="molecule type" value="Genomic_DNA"/>
</dbReference>
<feature type="chain" id="PRO_5046733176" description="RING-type domain-containing protein" evidence="5">
    <location>
        <begin position="26"/>
        <end position="610"/>
    </location>
</feature>
<dbReference type="SUPFAM" id="SSF57850">
    <property type="entry name" value="RING/U-box"/>
    <property type="match status" value="1"/>
</dbReference>
<dbReference type="Pfam" id="PF13639">
    <property type="entry name" value="zf-RING_2"/>
    <property type="match status" value="1"/>
</dbReference>
<keyword evidence="4" id="KW-1133">Transmembrane helix</keyword>
<dbReference type="Proteomes" id="UP001281761">
    <property type="component" value="Unassembled WGS sequence"/>
</dbReference>
<evidence type="ECO:0000256" key="2">
    <source>
        <dbReference type="SAM" id="Coils"/>
    </source>
</evidence>
<dbReference type="InterPro" id="IPR013083">
    <property type="entry name" value="Znf_RING/FYVE/PHD"/>
</dbReference>
<accession>A0ABQ9WYH5</accession>
<keyword evidence="8" id="KW-1185">Reference proteome</keyword>
<feature type="transmembrane region" description="Helical" evidence="4">
    <location>
        <begin position="237"/>
        <end position="260"/>
    </location>
</feature>
<keyword evidence="5" id="KW-0732">Signal</keyword>
<gene>
    <name evidence="7" type="ORF">BLNAU_20561</name>
</gene>
<dbReference type="PANTHER" id="PTHR47035:SF3">
    <property type="entry name" value="OS11G0150450 PROTEIN"/>
    <property type="match status" value="1"/>
</dbReference>
<dbReference type="PANTHER" id="PTHR47035">
    <property type="entry name" value="OS11G0150450 PROTEIN"/>
    <property type="match status" value="1"/>
</dbReference>
<evidence type="ECO:0000313" key="7">
    <source>
        <dbReference type="EMBL" id="KAK2944512.1"/>
    </source>
</evidence>
<keyword evidence="1" id="KW-0479">Metal-binding</keyword>
<keyword evidence="4" id="KW-0472">Membrane</keyword>
<comment type="caution">
    <text evidence="7">The sequence shown here is derived from an EMBL/GenBank/DDBJ whole genome shotgun (WGS) entry which is preliminary data.</text>
</comment>
<dbReference type="InterPro" id="IPR053070">
    <property type="entry name" value="RING-type_E3_ubiquitin-ligase"/>
</dbReference>
<dbReference type="PROSITE" id="PS50089">
    <property type="entry name" value="ZF_RING_2"/>
    <property type="match status" value="1"/>
</dbReference>
<feature type="transmembrane region" description="Helical" evidence="4">
    <location>
        <begin position="94"/>
        <end position="115"/>
    </location>
</feature>
<feature type="coiled-coil region" evidence="2">
    <location>
        <begin position="547"/>
        <end position="574"/>
    </location>
</feature>
<keyword evidence="1" id="KW-0862">Zinc</keyword>
<proteinExistence type="predicted"/>
<feature type="compositionally biased region" description="Basic and acidic residues" evidence="3">
    <location>
        <begin position="362"/>
        <end position="389"/>
    </location>
</feature>
<evidence type="ECO:0000256" key="5">
    <source>
        <dbReference type="SAM" id="SignalP"/>
    </source>
</evidence>
<dbReference type="Gene3D" id="3.30.40.10">
    <property type="entry name" value="Zinc/RING finger domain, C3HC4 (zinc finger)"/>
    <property type="match status" value="1"/>
</dbReference>
<feature type="transmembrane region" description="Helical" evidence="4">
    <location>
        <begin position="64"/>
        <end position="82"/>
    </location>
</feature>
<evidence type="ECO:0000256" key="4">
    <source>
        <dbReference type="SAM" id="Phobius"/>
    </source>
</evidence>
<feature type="transmembrane region" description="Helical" evidence="4">
    <location>
        <begin position="200"/>
        <end position="225"/>
    </location>
</feature>
<dbReference type="InterPro" id="IPR001841">
    <property type="entry name" value="Znf_RING"/>
</dbReference>
<name>A0ABQ9WYH5_9EUKA</name>
<feature type="region of interest" description="Disordered" evidence="3">
    <location>
        <begin position="361"/>
        <end position="389"/>
    </location>
</feature>
<keyword evidence="2" id="KW-0175">Coiled coil</keyword>
<feature type="domain" description="RING-type" evidence="6">
    <location>
        <begin position="485"/>
        <end position="509"/>
    </location>
</feature>
<evidence type="ECO:0000313" key="8">
    <source>
        <dbReference type="Proteomes" id="UP001281761"/>
    </source>
</evidence>
<evidence type="ECO:0000256" key="1">
    <source>
        <dbReference type="PROSITE-ProRule" id="PRU00175"/>
    </source>
</evidence>
<reference evidence="7 8" key="1">
    <citation type="journal article" date="2022" name="bioRxiv">
        <title>Genomics of Preaxostyla Flagellates Illuminates Evolutionary Transitions and the Path Towards Mitochondrial Loss.</title>
        <authorList>
            <person name="Novak L.V.F."/>
            <person name="Treitli S.C."/>
            <person name="Pyrih J."/>
            <person name="Halakuc P."/>
            <person name="Pipaliya S.V."/>
            <person name="Vacek V."/>
            <person name="Brzon O."/>
            <person name="Soukal P."/>
            <person name="Eme L."/>
            <person name="Dacks J.B."/>
            <person name="Karnkowska A."/>
            <person name="Elias M."/>
            <person name="Hampl V."/>
        </authorList>
    </citation>
    <scope>NUCLEOTIDE SEQUENCE [LARGE SCALE GENOMIC DNA]</scope>
    <source>
        <strain evidence="7">NAU3</strain>
        <tissue evidence="7">Gut</tissue>
    </source>
</reference>